<dbReference type="PROSITE" id="PS50089">
    <property type="entry name" value="ZF_RING_2"/>
    <property type="match status" value="1"/>
</dbReference>
<keyword evidence="1" id="KW-0479">Metal-binding</keyword>
<keyword evidence="3" id="KW-0862">Zinc</keyword>
<feature type="domain" description="RING-type" evidence="5">
    <location>
        <begin position="242"/>
        <end position="290"/>
    </location>
</feature>
<dbReference type="GO" id="GO:0043161">
    <property type="term" value="P:proteasome-mediated ubiquitin-dependent protein catabolic process"/>
    <property type="evidence" value="ECO:0007669"/>
    <property type="project" value="TreeGrafter"/>
</dbReference>
<dbReference type="OrthoDB" id="8062037at2759"/>
<evidence type="ECO:0000313" key="7">
    <source>
        <dbReference type="Proteomes" id="UP000008177"/>
    </source>
</evidence>
<evidence type="ECO:0000313" key="6">
    <source>
        <dbReference type="EMBL" id="CCD33864.1"/>
    </source>
</evidence>
<dbReference type="AlphaFoldDB" id="G2XTJ6"/>
<dbReference type="SUPFAM" id="SSF57850">
    <property type="entry name" value="RING/U-box"/>
    <property type="match status" value="1"/>
</dbReference>
<dbReference type="HOGENOM" id="CLU_1019385_0_0_1"/>
<dbReference type="Proteomes" id="UP000008177">
    <property type="component" value="Unplaced contigs"/>
</dbReference>
<dbReference type="STRING" id="999810.G2XTJ6"/>
<sequence length="309" mass="36246">MLLLLETKVKIMDTMNPNCCVISESFSSICGHVTTVIEHHRTCELMQFDPYQDRVGGHNLKFLLDYHPWTQLRLARAFITEFKCISCDTVEKGICFESFRPPPNTWISDVYYREISFAFSLLLIANRRKSWESYISDQNILFQRQKRFDDIFETAQQDLIAYNAKSGATRDEQALDRLESDMQRAETIKTFYDHHQNEYFLQFRGLKKMSMRLLFDPVNPTHLTFGLLRLVKPEEIPIEEVCGICTEVMGSESDANVMRLFCNRHLFHETCIIPWFNTANNNTVTCPMCRSPRKMYKPPVRQLNALNHE</sequence>
<keyword evidence="2 4" id="KW-0863">Zinc-finger</keyword>
<dbReference type="GO" id="GO:0008270">
    <property type="term" value="F:zinc ion binding"/>
    <property type="evidence" value="ECO:0007669"/>
    <property type="project" value="UniProtKB-KW"/>
</dbReference>
<evidence type="ECO:0000256" key="4">
    <source>
        <dbReference type="PROSITE-ProRule" id="PRU00175"/>
    </source>
</evidence>
<dbReference type="PANTHER" id="PTHR22763:SF162">
    <property type="entry name" value="TRANSMEMBRANE E3 UBIQUITIN-PROTEIN LIGASE 1"/>
    <property type="match status" value="1"/>
</dbReference>
<evidence type="ECO:0000256" key="3">
    <source>
        <dbReference type="ARBA" id="ARBA00022833"/>
    </source>
</evidence>
<dbReference type="Pfam" id="PF13639">
    <property type="entry name" value="zf-RING_2"/>
    <property type="match status" value="1"/>
</dbReference>
<organism evidence="6 7">
    <name type="scientific">Botryotinia fuckeliana (strain T4)</name>
    <name type="common">Noble rot fungus</name>
    <name type="synonym">Botrytis cinerea</name>
    <dbReference type="NCBI Taxonomy" id="999810"/>
    <lineage>
        <taxon>Eukaryota</taxon>
        <taxon>Fungi</taxon>
        <taxon>Dikarya</taxon>
        <taxon>Ascomycota</taxon>
        <taxon>Pezizomycotina</taxon>
        <taxon>Leotiomycetes</taxon>
        <taxon>Helotiales</taxon>
        <taxon>Sclerotiniaceae</taxon>
        <taxon>Botrytis</taxon>
    </lineage>
</organism>
<dbReference type="GO" id="GO:0061630">
    <property type="term" value="F:ubiquitin protein ligase activity"/>
    <property type="evidence" value="ECO:0007669"/>
    <property type="project" value="TreeGrafter"/>
</dbReference>
<reference evidence="7" key="1">
    <citation type="journal article" date="2011" name="PLoS Genet.">
        <title>Genomic analysis of the necrotrophic fungal pathogens Sclerotinia sclerotiorum and Botrytis cinerea.</title>
        <authorList>
            <person name="Amselem J."/>
            <person name="Cuomo C.A."/>
            <person name="van Kan J.A."/>
            <person name="Viaud M."/>
            <person name="Benito E.P."/>
            <person name="Couloux A."/>
            <person name="Coutinho P.M."/>
            <person name="de Vries R.P."/>
            <person name="Dyer P.S."/>
            <person name="Fillinger S."/>
            <person name="Fournier E."/>
            <person name="Gout L."/>
            <person name="Hahn M."/>
            <person name="Kohn L."/>
            <person name="Lapalu N."/>
            <person name="Plummer K.M."/>
            <person name="Pradier J.M."/>
            <person name="Quevillon E."/>
            <person name="Sharon A."/>
            <person name="Simon A."/>
            <person name="ten Have A."/>
            <person name="Tudzynski B."/>
            <person name="Tudzynski P."/>
            <person name="Wincker P."/>
            <person name="Andrew M."/>
            <person name="Anthouard V."/>
            <person name="Beever R.E."/>
            <person name="Beffa R."/>
            <person name="Benoit I."/>
            <person name="Bouzid O."/>
            <person name="Brault B."/>
            <person name="Chen Z."/>
            <person name="Choquer M."/>
            <person name="Collemare J."/>
            <person name="Cotton P."/>
            <person name="Danchin E.G."/>
            <person name="Da Silva C."/>
            <person name="Gautier A."/>
            <person name="Giraud C."/>
            <person name="Giraud T."/>
            <person name="Gonzalez C."/>
            <person name="Grossetete S."/>
            <person name="Guldener U."/>
            <person name="Henrissat B."/>
            <person name="Howlett B.J."/>
            <person name="Kodira C."/>
            <person name="Kretschmer M."/>
            <person name="Lappartient A."/>
            <person name="Leroch M."/>
            <person name="Levis C."/>
            <person name="Mauceli E."/>
            <person name="Neuveglise C."/>
            <person name="Oeser B."/>
            <person name="Pearson M."/>
            <person name="Poulain J."/>
            <person name="Poussereau N."/>
            <person name="Quesneville H."/>
            <person name="Rascle C."/>
            <person name="Schumacher J."/>
            <person name="Segurens B."/>
            <person name="Sexton A."/>
            <person name="Silva E."/>
            <person name="Sirven C."/>
            <person name="Soanes D.M."/>
            <person name="Talbot N.J."/>
            <person name="Templeton M."/>
            <person name="Yandava C."/>
            <person name="Yarden O."/>
            <person name="Zeng Q."/>
            <person name="Rollins J.A."/>
            <person name="Lebrun M.H."/>
            <person name="Dickman M."/>
        </authorList>
    </citation>
    <scope>NUCLEOTIDE SEQUENCE [LARGE SCALE GENOMIC DNA]</scope>
    <source>
        <strain evidence="7">T4</strain>
    </source>
</reference>
<dbReference type="Gene3D" id="3.30.40.10">
    <property type="entry name" value="Zinc/RING finger domain, C3HC4 (zinc finger)"/>
    <property type="match status" value="1"/>
</dbReference>
<dbReference type="InterPro" id="IPR050731">
    <property type="entry name" value="HRD1_E3_ubiq-ligases"/>
</dbReference>
<dbReference type="PANTHER" id="PTHR22763">
    <property type="entry name" value="RING ZINC FINGER PROTEIN"/>
    <property type="match status" value="1"/>
</dbReference>
<dbReference type="SMART" id="SM00184">
    <property type="entry name" value="RING"/>
    <property type="match status" value="1"/>
</dbReference>
<dbReference type="InterPro" id="IPR011016">
    <property type="entry name" value="Znf_RING-CH"/>
</dbReference>
<proteinExistence type="predicted"/>
<dbReference type="EMBL" id="FQ790266">
    <property type="protein sequence ID" value="CCD33864.1"/>
    <property type="molecule type" value="Genomic_DNA"/>
</dbReference>
<gene>
    <name evidence="6" type="ORF">BofuT4_P062620.1</name>
</gene>
<evidence type="ECO:0000259" key="5">
    <source>
        <dbReference type="PROSITE" id="PS50089"/>
    </source>
</evidence>
<dbReference type="SMART" id="SM00744">
    <property type="entry name" value="RINGv"/>
    <property type="match status" value="1"/>
</dbReference>
<evidence type="ECO:0000256" key="2">
    <source>
        <dbReference type="ARBA" id="ARBA00022771"/>
    </source>
</evidence>
<protein>
    <recommendedName>
        <fullName evidence="5">RING-type domain-containing protein</fullName>
    </recommendedName>
</protein>
<dbReference type="InterPro" id="IPR001841">
    <property type="entry name" value="Znf_RING"/>
</dbReference>
<dbReference type="InterPro" id="IPR013083">
    <property type="entry name" value="Znf_RING/FYVE/PHD"/>
</dbReference>
<dbReference type="GO" id="GO:0012505">
    <property type="term" value="C:endomembrane system"/>
    <property type="evidence" value="ECO:0007669"/>
    <property type="project" value="TreeGrafter"/>
</dbReference>
<accession>G2XTJ6</accession>
<name>G2XTJ6_BOTF4</name>
<dbReference type="InParanoid" id="G2XTJ6"/>
<evidence type="ECO:0000256" key="1">
    <source>
        <dbReference type="ARBA" id="ARBA00022723"/>
    </source>
</evidence>